<gene>
    <name evidence="1" type="ORF">DM02DRAFT_657819</name>
</gene>
<dbReference type="Proteomes" id="UP000244855">
    <property type="component" value="Unassembled WGS sequence"/>
</dbReference>
<organism evidence="1 2">
    <name type="scientific">Periconia macrospinosa</name>
    <dbReference type="NCBI Taxonomy" id="97972"/>
    <lineage>
        <taxon>Eukaryota</taxon>
        <taxon>Fungi</taxon>
        <taxon>Dikarya</taxon>
        <taxon>Ascomycota</taxon>
        <taxon>Pezizomycotina</taxon>
        <taxon>Dothideomycetes</taxon>
        <taxon>Pleosporomycetidae</taxon>
        <taxon>Pleosporales</taxon>
        <taxon>Massarineae</taxon>
        <taxon>Periconiaceae</taxon>
        <taxon>Periconia</taxon>
    </lineage>
</organism>
<name>A0A2V1DIL5_9PLEO</name>
<evidence type="ECO:0000313" key="2">
    <source>
        <dbReference type="Proteomes" id="UP000244855"/>
    </source>
</evidence>
<keyword evidence="2" id="KW-1185">Reference proteome</keyword>
<protein>
    <submittedName>
        <fullName evidence="1">Uncharacterized protein</fullName>
    </submittedName>
</protein>
<dbReference type="PANTHER" id="PTHR47585:SF2">
    <property type="entry name" value="DUF1446 DOMAIN PROTEIN (AFU_ORTHOLOGUE AFUA_6G11420)"/>
    <property type="match status" value="1"/>
</dbReference>
<dbReference type="AlphaFoldDB" id="A0A2V1DIL5"/>
<dbReference type="PANTHER" id="PTHR47585">
    <property type="match status" value="1"/>
</dbReference>
<dbReference type="OrthoDB" id="10265871at2759"/>
<sequence>MNLSSLGPTTRATFGYVVLGRSGDKSSDCNLGLFVRHHDEYDWLGTLLNVENIHKLLGRDDKGKNIDRYRGFNATN</sequence>
<accession>A0A2V1DIL5</accession>
<reference evidence="1 2" key="1">
    <citation type="journal article" date="2018" name="Sci. Rep.">
        <title>Comparative genomics provides insights into the lifestyle and reveals functional heterogeneity of dark septate endophytic fungi.</title>
        <authorList>
            <person name="Knapp D.G."/>
            <person name="Nemeth J.B."/>
            <person name="Barry K."/>
            <person name="Hainaut M."/>
            <person name="Henrissat B."/>
            <person name="Johnson J."/>
            <person name="Kuo A."/>
            <person name="Lim J.H.P."/>
            <person name="Lipzen A."/>
            <person name="Nolan M."/>
            <person name="Ohm R.A."/>
            <person name="Tamas L."/>
            <person name="Grigoriev I.V."/>
            <person name="Spatafora J.W."/>
            <person name="Nagy L.G."/>
            <person name="Kovacs G.M."/>
        </authorList>
    </citation>
    <scope>NUCLEOTIDE SEQUENCE [LARGE SCALE GENOMIC DNA]</scope>
    <source>
        <strain evidence="1 2">DSE2036</strain>
    </source>
</reference>
<evidence type="ECO:0000313" key="1">
    <source>
        <dbReference type="EMBL" id="PVH97918.1"/>
    </source>
</evidence>
<proteinExistence type="predicted"/>
<dbReference type="EMBL" id="KZ805425">
    <property type="protein sequence ID" value="PVH97918.1"/>
    <property type="molecule type" value="Genomic_DNA"/>
</dbReference>